<keyword evidence="1 9" id="KW-0963">Cytoplasm</keyword>
<evidence type="ECO:0000256" key="8">
    <source>
        <dbReference type="ARBA" id="ARBA00029346"/>
    </source>
</evidence>
<feature type="binding site" evidence="9">
    <location>
        <begin position="89"/>
        <end position="91"/>
    </location>
    <ligand>
        <name>ATP</name>
        <dbReference type="ChEBI" id="CHEBI:30616"/>
    </ligand>
</feature>
<dbReference type="Proteomes" id="UP000002294">
    <property type="component" value="Chromosome"/>
</dbReference>
<evidence type="ECO:0000256" key="1">
    <source>
        <dbReference type="ARBA" id="ARBA00022490"/>
    </source>
</evidence>
<dbReference type="InterPro" id="IPR014729">
    <property type="entry name" value="Rossmann-like_a/b/a_fold"/>
</dbReference>
<dbReference type="AlphaFoldDB" id="C7RHV4"/>
<dbReference type="NCBIfam" id="TIGR00125">
    <property type="entry name" value="cyt_tran_rel"/>
    <property type="match status" value="1"/>
</dbReference>
<dbReference type="PANTHER" id="PTHR21342">
    <property type="entry name" value="PHOSPHOPANTETHEINE ADENYLYLTRANSFERASE"/>
    <property type="match status" value="1"/>
</dbReference>
<comment type="catalytic activity">
    <reaction evidence="8 9">
        <text>(R)-4'-phosphopantetheine + ATP + H(+) = 3'-dephospho-CoA + diphosphate</text>
        <dbReference type="Rhea" id="RHEA:19801"/>
        <dbReference type="ChEBI" id="CHEBI:15378"/>
        <dbReference type="ChEBI" id="CHEBI:30616"/>
        <dbReference type="ChEBI" id="CHEBI:33019"/>
        <dbReference type="ChEBI" id="CHEBI:57328"/>
        <dbReference type="ChEBI" id="CHEBI:61723"/>
        <dbReference type="EC" id="2.7.7.3"/>
    </reaction>
</comment>
<dbReference type="KEGG" id="apr:Apre_1037"/>
<keyword evidence="3 9" id="KW-0548">Nucleotidyltransferase</keyword>
<dbReference type="NCBIfam" id="TIGR01510">
    <property type="entry name" value="coaD_prev_kdtB"/>
    <property type="match status" value="1"/>
</dbReference>
<dbReference type="RefSeq" id="WP_015777968.1">
    <property type="nucleotide sequence ID" value="NC_013171.1"/>
</dbReference>
<dbReference type="HOGENOM" id="CLU_100149_1_1_9"/>
<dbReference type="eggNOG" id="COG0669">
    <property type="taxonomic scope" value="Bacteria"/>
</dbReference>
<evidence type="ECO:0000256" key="7">
    <source>
        <dbReference type="ARBA" id="ARBA00022993"/>
    </source>
</evidence>
<evidence type="ECO:0000313" key="12">
    <source>
        <dbReference type="Proteomes" id="UP000002294"/>
    </source>
</evidence>
<dbReference type="PANTHER" id="PTHR21342:SF1">
    <property type="entry name" value="PHOSPHOPANTETHEINE ADENYLYLTRANSFERASE"/>
    <property type="match status" value="1"/>
</dbReference>
<dbReference type="GO" id="GO:0005737">
    <property type="term" value="C:cytoplasm"/>
    <property type="evidence" value="ECO:0007669"/>
    <property type="project" value="UniProtKB-SubCell"/>
</dbReference>
<dbReference type="GO" id="GO:0004595">
    <property type="term" value="F:pantetheine-phosphate adenylyltransferase activity"/>
    <property type="evidence" value="ECO:0007669"/>
    <property type="project" value="UniProtKB-UniRule"/>
</dbReference>
<keyword evidence="4 9" id="KW-0547">Nucleotide-binding</keyword>
<comment type="pathway">
    <text evidence="9">Cofactor biosynthesis; coenzyme A biosynthesis; CoA from (R)-pantothenate: step 4/5.</text>
</comment>
<dbReference type="InterPro" id="IPR004821">
    <property type="entry name" value="Cyt_trans-like"/>
</dbReference>
<feature type="binding site" evidence="9">
    <location>
        <position position="88"/>
    </location>
    <ligand>
        <name>substrate</name>
    </ligand>
</feature>
<comment type="similarity">
    <text evidence="9">Belongs to the bacterial CoaD family.</text>
</comment>
<dbReference type="EMBL" id="CP001708">
    <property type="protein sequence ID" value="ACV29065.1"/>
    <property type="molecule type" value="Genomic_DNA"/>
</dbReference>
<evidence type="ECO:0000259" key="10">
    <source>
        <dbReference type="Pfam" id="PF01467"/>
    </source>
</evidence>
<comment type="function">
    <text evidence="9">Reversibly transfers an adenylyl group from ATP to 4'-phosphopantetheine, yielding dephospho-CoA (dPCoA) and pyrophosphate.</text>
</comment>
<feature type="binding site" evidence="9">
    <location>
        <position position="40"/>
    </location>
    <ligand>
        <name>substrate</name>
    </ligand>
</feature>
<dbReference type="InterPro" id="IPR001980">
    <property type="entry name" value="PPAT"/>
</dbReference>
<accession>C7RHV4</accession>
<dbReference type="GO" id="GO:0015937">
    <property type="term" value="P:coenzyme A biosynthetic process"/>
    <property type="evidence" value="ECO:0007669"/>
    <property type="project" value="UniProtKB-UniRule"/>
</dbReference>
<comment type="subcellular location">
    <subcellularLocation>
        <location evidence="9">Cytoplasm</location>
    </subcellularLocation>
</comment>
<proteinExistence type="inferred from homology"/>
<dbReference type="HAMAP" id="MF_00151">
    <property type="entry name" value="PPAT_bact"/>
    <property type="match status" value="1"/>
</dbReference>
<protein>
    <recommendedName>
        <fullName evidence="9">Phosphopantetheine adenylyltransferase</fullName>
        <ecNumber evidence="9">2.7.7.3</ecNumber>
    </recommendedName>
    <alternativeName>
        <fullName evidence="9">Dephospho-CoA pyrophosphorylase</fullName>
    </alternativeName>
    <alternativeName>
        <fullName evidence="9">Pantetheine-phosphate adenylyltransferase</fullName>
        <shortName evidence="9">PPAT</shortName>
    </alternativeName>
</protein>
<feature type="binding site" evidence="9">
    <location>
        <position position="8"/>
    </location>
    <ligand>
        <name>substrate</name>
    </ligand>
</feature>
<keyword evidence="5 9" id="KW-0067">ATP-binding</keyword>
<sequence>MKVIYPGSFDPLTLGHIDIIKRLSKMFDEVVVAVLINEHKKSVFSLEEREEIIKEQMIKDGIENVSISSFDGLLVNFAKENDIKIVARGLREVTDYEYEKNIAMFNSKLMDGLETIFLLSNPNYSFISSSGVREVATFKGDVSSFVSKEVEERIKVKFEY</sequence>
<dbReference type="GO" id="GO:0005524">
    <property type="term" value="F:ATP binding"/>
    <property type="evidence" value="ECO:0007669"/>
    <property type="project" value="UniProtKB-KW"/>
</dbReference>
<comment type="subunit">
    <text evidence="9">Homohexamer.</text>
</comment>
<organism evidence="11 12">
    <name type="scientific">Anaerococcus prevotii (strain ATCC 9321 / DSM 20548 / JCM 6508 / NCTC 11806 / PC1)</name>
    <name type="common">Peptostreptococcus prevotii</name>
    <name type="synonym">Peptococcus prevotii</name>
    <dbReference type="NCBI Taxonomy" id="525919"/>
    <lineage>
        <taxon>Bacteria</taxon>
        <taxon>Bacillati</taxon>
        <taxon>Bacillota</taxon>
        <taxon>Tissierellia</taxon>
        <taxon>Tissierellales</taxon>
        <taxon>Peptoniphilaceae</taxon>
        <taxon>Anaerococcus</taxon>
    </lineage>
</organism>
<reference evidence="11 12" key="1">
    <citation type="journal article" date="2009" name="Stand. Genomic Sci.">
        <title>Complete genome sequence of Anaerococcus prevotii type strain (PC1).</title>
        <authorList>
            <person name="Labutti K."/>
            <person name="Pukall R."/>
            <person name="Steenblock K."/>
            <person name="Glavina Del Rio T."/>
            <person name="Tice H."/>
            <person name="Copeland A."/>
            <person name="Cheng J.F."/>
            <person name="Lucas S."/>
            <person name="Chen F."/>
            <person name="Nolan M."/>
            <person name="Bruce D."/>
            <person name="Goodwin L."/>
            <person name="Pitluck S."/>
            <person name="Ivanova N."/>
            <person name="Mavromatis K."/>
            <person name="Ovchinnikova G."/>
            <person name="Pati A."/>
            <person name="Chen A."/>
            <person name="Palaniappan K."/>
            <person name="Land M."/>
            <person name="Hauser L."/>
            <person name="Chang Y.J."/>
            <person name="Jeffries C.D."/>
            <person name="Chain P."/>
            <person name="Saunders E."/>
            <person name="Brettin T."/>
            <person name="Detter J.C."/>
            <person name="Han C."/>
            <person name="Goker M."/>
            <person name="Bristow J."/>
            <person name="Eisen J.A."/>
            <person name="Markowitz V."/>
            <person name="Hugenholtz P."/>
            <person name="Kyrpides N.C."/>
            <person name="Klenk H.P."/>
            <person name="Lapidus A."/>
        </authorList>
    </citation>
    <scope>NUCLEOTIDE SEQUENCE [LARGE SCALE GENOMIC DNA]</scope>
    <source>
        <strain evidence="12">ATCC 9321 / DSM 20548 / JCM 6508 / NCTC 11806 / PC1</strain>
    </source>
</reference>
<dbReference type="UniPathway" id="UPA00241">
    <property type="reaction ID" value="UER00355"/>
</dbReference>
<evidence type="ECO:0000256" key="3">
    <source>
        <dbReference type="ARBA" id="ARBA00022695"/>
    </source>
</evidence>
<name>C7RHV4_ANAPD</name>
<evidence type="ECO:0000256" key="5">
    <source>
        <dbReference type="ARBA" id="ARBA00022840"/>
    </source>
</evidence>
<dbReference type="Gene3D" id="3.40.50.620">
    <property type="entry name" value="HUPs"/>
    <property type="match status" value="1"/>
</dbReference>
<dbReference type="EC" id="2.7.7.3" evidence="9"/>
<feature type="binding site" evidence="9">
    <location>
        <position position="99"/>
    </location>
    <ligand>
        <name>ATP</name>
        <dbReference type="ChEBI" id="CHEBI:30616"/>
    </ligand>
</feature>
<dbReference type="Pfam" id="PF01467">
    <property type="entry name" value="CTP_transf_like"/>
    <property type="match status" value="1"/>
</dbReference>
<dbReference type="SUPFAM" id="SSF52374">
    <property type="entry name" value="Nucleotidylyl transferase"/>
    <property type="match status" value="1"/>
</dbReference>
<evidence type="ECO:0000256" key="4">
    <source>
        <dbReference type="ARBA" id="ARBA00022741"/>
    </source>
</evidence>
<keyword evidence="2 9" id="KW-0808">Transferase</keyword>
<comment type="cofactor">
    <cofactor evidence="9">
        <name>Mg(2+)</name>
        <dbReference type="ChEBI" id="CHEBI:18420"/>
    </cofactor>
</comment>
<feature type="site" description="Transition state stabilizer" evidence="9">
    <location>
        <position position="16"/>
    </location>
</feature>
<evidence type="ECO:0000256" key="9">
    <source>
        <dbReference type="HAMAP-Rule" id="MF_00151"/>
    </source>
</evidence>
<dbReference type="CDD" id="cd02163">
    <property type="entry name" value="PPAT"/>
    <property type="match status" value="1"/>
</dbReference>
<dbReference type="OrthoDB" id="9806661at2"/>
<keyword evidence="7 9" id="KW-0173">Coenzyme A biosynthesis</keyword>
<evidence type="ECO:0000256" key="2">
    <source>
        <dbReference type="ARBA" id="ARBA00022679"/>
    </source>
</evidence>
<evidence type="ECO:0000256" key="6">
    <source>
        <dbReference type="ARBA" id="ARBA00022842"/>
    </source>
</evidence>
<feature type="binding site" evidence="9">
    <location>
        <begin position="8"/>
        <end position="9"/>
    </location>
    <ligand>
        <name>ATP</name>
        <dbReference type="ChEBI" id="CHEBI:30616"/>
    </ligand>
</feature>
<gene>
    <name evidence="9" type="primary">coaD</name>
    <name evidence="11" type="ordered locus">Apre_1037</name>
</gene>
<feature type="binding site" evidence="9">
    <location>
        <position position="16"/>
    </location>
    <ligand>
        <name>ATP</name>
        <dbReference type="ChEBI" id="CHEBI:30616"/>
    </ligand>
</feature>
<evidence type="ECO:0000313" key="11">
    <source>
        <dbReference type="EMBL" id="ACV29065.1"/>
    </source>
</evidence>
<dbReference type="STRING" id="525919.Apre_1037"/>
<feature type="binding site" evidence="9">
    <location>
        <position position="74"/>
    </location>
    <ligand>
        <name>substrate</name>
    </ligand>
</feature>
<keyword evidence="6 9" id="KW-0460">Magnesium</keyword>
<keyword evidence="12" id="KW-1185">Reference proteome</keyword>
<feature type="domain" description="Cytidyltransferase-like" evidence="10">
    <location>
        <begin position="4"/>
        <end position="134"/>
    </location>
</feature>
<feature type="binding site" evidence="9">
    <location>
        <begin position="124"/>
        <end position="130"/>
    </location>
    <ligand>
        <name>ATP</name>
        <dbReference type="ChEBI" id="CHEBI:30616"/>
    </ligand>
</feature>
<dbReference type="PRINTS" id="PR01020">
    <property type="entry name" value="LPSBIOSNTHSS"/>
</dbReference>